<dbReference type="RefSeq" id="WP_339097356.1">
    <property type="nucleotide sequence ID" value="NZ_CP149783.1"/>
</dbReference>
<organism evidence="1">
    <name type="scientific">Deinococcus sp. VB142</name>
    <dbReference type="NCBI Taxonomy" id="3112952"/>
    <lineage>
        <taxon>Bacteria</taxon>
        <taxon>Thermotogati</taxon>
        <taxon>Deinococcota</taxon>
        <taxon>Deinococci</taxon>
        <taxon>Deinococcales</taxon>
        <taxon>Deinococcaceae</taxon>
        <taxon>Deinococcus</taxon>
    </lineage>
</organism>
<dbReference type="EMBL" id="CP149783">
    <property type="protein sequence ID" value="WYF45978.1"/>
    <property type="molecule type" value="Genomic_DNA"/>
</dbReference>
<gene>
    <name evidence="1" type="ORF">WDJ50_16265</name>
</gene>
<accession>A0AAU6Q5S1</accession>
<sequence>MTKRYFKATVDNETLMVDCGYDRPLDHYFLNVYAPGRPEEEQNVYVSMYDPRWMATGRSPRLFGGLTLEELQQVLAEQGITPPEGLLPLLIEDAALRRGNDIKIWE</sequence>
<dbReference type="AlphaFoldDB" id="A0AAU6Q5S1"/>
<evidence type="ECO:0000313" key="1">
    <source>
        <dbReference type="EMBL" id="WYF45978.1"/>
    </source>
</evidence>
<name>A0AAU6Q5S1_9DEIO</name>
<reference evidence="1" key="1">
    <citation type="submission" date="2024-03" db="EMBL/GenBank/DDBJ databases">
        <title>Deinococcus weizhi sp. nov., isolated from human skin.</title>
        <authorList>
            <person name="Wei Z."/>
            <person name="Tian F."/>
            <person name="Yang C."/>
            <person name="Xin L.T."/>
            <person name="Wen Z.J."/>
            <person name="Lan K.C."/>
            <person name="Yu L."/>
            <person name="Zhe W."/>
            <person name="Dan F.D."/>
            <person name="Jun W."/>
            <person name="Rui Z."/>
            <person name="Yong X.J."/>
            <person name="Ting Y."/>
            <person name="Wei X."/>
            <person name="Xu Z.G."/>
            <person name="Xin Z."/>
            <person name="Dong F.G."/>
            <person name="Ni X.M."/>
            <person name="Zheng M.G."/>
            <person name="Chun Y."/>
            <person name="Qian W.X."/>
        </authorList>
    </citation>
    <scope>NUCLEOTIDE SEQUENCE</scope>
    <source>
        <strain evidence="1">VB142</strain>
    </source>
</reference>
<proteinExistence type="predicted"/>
<protein>
    <submittedName>
        <fullName evidence="1">Uncharacterized protein</fullName>
    </submittedName>
</protein>